<dbReference type="PANTHER" id="PTHR10622">
    <property type="entry name" value="HET DOMAIN-CONTAINING PROTEIN"/>
    <property type="match status" value="1"/>
</dbReference>
<keyword evidence="3" id="KW-1185">Reference proteome</keyword>
<sequence length="244" mass="27866">MLLLFTEIDRGFGWTDDLVGGNIPPYAILSHTWQGEEVTLADLKDSPNGGRDKKGYKKLLFCAQQAALDGLEYFWVDSCCIDRSNSVALEDAINSLFYCYRNAAKCYIYLSDISTPDWEETSKKSDCRWQSAFRKSKWFARSWTLQELLAPRSAEFFSCEGQKLGDKNTLRQTLHEITGIATQALEGRPLAHFSVRERLLWAANRGATLEEDQVYSLLGIFGIKMTMMYGEGSWNACLRFWDEI</sequence>
<dbReference type="PANTHER" id="PTHR10622:SF13">
    <property type="entry name" value="NACHT DOMAIN-CONTAINING PROTEIN"/>
    <property type="match status" value="1"/>
</dbReference>
<accession>M2ST46</accession>
<evidence type="ECO:0000313" key="2">
    <source>
        <dbReference type="EMBL" id="EMD60266.1"/>
    </source>
</evidence>
<name>M2ST46_COCSN</name>
<dbReference type="Proteomes" id="UP000016934">
    <property type="component" value="Unassembled WGS sequence"/>
</dbReference>
<dbReference type="STRING" id="665912.M2ST46"/>
<feature type="non-terminal residue" evidence="2">
    <location>
        <position position="244"/>
    </location>
</feature>
<proteinExistence type="predicted"/>
<dbReference type="OMA" id="RISEKMM"/>
<dbReference type="EMBL" id="KB445651">
    <property type="protein sequence ID" value="EMD60266.1"/>
    <property type="molecule type" value="Genomic_DNA"/>
</dbReference>
<organism evidence="2 3">
    <name type="scientific">Cochliobolus sativus (strain ND90Pr / ATCC 201652)</name>
    <name type="common">Common root rot and spot blotch fungus</name>
    <name type="synonym">Bipolaris sorokiniana</name>
    <dbReference type="NCBI Taxonomy" id="665912"/>
    <lineage>
        <taxon>Eukaryota</taxon>
        <taxon>Fungi</taxon>
        <taxon>Dikarya</taxon>
        <taxon>Ascomycota</taxon>
        <taxon>Pezizomycotina</taxon>
        <taxon>Dothideomycetes</taxon>
        <taxon>Pleosporomycetidae</taxon>
        <taxon>Pleosporales</taxon>
        <taxon>Pleosporineae</taxon>
        <taxon>Pleosporaceae</taxon>
        <taxon>Bipolaris</taxon>
    </lineage>
</organism>
<gene>
    <name evidence="2" type="ORF">COCSADRAFT_70880</name>
</gene>
<dbReference type="AlphaFoldDB" id="M2ST46"/>
<dbReference type="HOGENOM" id="CLU_000288_138_0_1"/>
<reference evidence="2 3" key="1">
    <citation type="journal article" date="2012" name="PLoS Pathog.">
        <title>Diverse lifestyles and strategies of plant pathogenesis encoded in the genomes of eighteen Dothideomycetes fungi.</title>
        <authorList>
            <person name="Ohm R.A."/>
            <person name="Feau N."/>
            <person name="Henrissat B."/>
            <person name="Schoch C.L."/>
            <person name="Horwitz B.A."/>
            <person name="Barry K.W."/>
            <person name="Condon B.J."/>
            <person name="Copeland A.C."/>
            <person name="Dhillon B."/>
            <person name="Glaser F."/>
            <person name="Hesse C.N."/>
            <person name="Kosti I."/>
            <person name="LaButti K."/>
            <person name="Lindquist E.A."/>
            <person name="Lucas S."/>
            <person name="Salamov A.A."/>
            <person name="Bradshaw R.E."/>
            <person name="Ciuffetti L."/>
            <person name="Hamelin R.C."/>
            <person name="Kema G.H.J."/>
            <person name="Lawrence C."/>
            <person name="Scott J.A."/>
            <person name="Spatafora J.W."/>
            <person name="Turgeon B.G."/>
            <person name="de Wit P.J.G.M."/>
            <person name="Zhong S."/>
            <person name="Goodwin S.B."/>
            <person name="Grigoriev I.V."/>
        </authorList>
    </citation>
    <scope>NUCLEOTIDE SEQUENCE [LARGE SCALE GENOMIC DNA]</scope>
    <source>
        <strain evidence="3">ND90Pr / ATCC 201652</strain>
    </source>
</reference>
<evidence type="ECO:0000313" key="3">
    <source>
        <dbReference type="Proteomes" id="UP000016934"/>
    </source>
</evidence>
<reference evidence="3" key="2">
    <citation type="journal article" date="2013" name="PLoS Genet.">
        <title>Comparative genome structure, secondary metabolite, and effector coding capacity across Cochliobolus pathogens.</title>
        <authorList>
            <person name="Condon B.J."/>
            <person name="Leng Y."/>
            <person name="Wu D."/>
            <person name="Bushley K.E."/>
            <person name="Ohm R.A."/>
            <person name="Otillar R."/>
            <person name="Martin J."/>
            <person name="Schackwitz W."/>
            <person name="Grimwood J."/>
            <person name="MohdZainudin N."/>
            <person name="Xue C."/>
            <person name="Wang R."/>
            <person name="Manning V.A."/>
            <person name="Dhillon B."/>
            <person name="Tu Z.J."/>
            <person name="Steffenson B.J."/>
            <person name="Salamov A."/>
            <person name="Sun H."/>
            <person name="Lowry S."/>
            <person name="LaButti K."/>
            <person name="Han J."/>
            <person name="Copeland A."/>
            <person name="Lindquist E."/>
            <person name="Barry K."/>
            <person name="Schmutz J."/>
            <person name="Baker S.E."/>
            <person name="Ciuffetti L.M."/>
            <person name="Grigoriev I.V."/>
            <person name="Zhong S."/>
            <person name="Turgeon B.G."/>
        </authorList>
    </citation>
    <scope>NUCLEOTIDE SEQUENCE [LARGE SCALE GENOMIC DNA]</scope>
    <source>
        <strain evidence="3">ND90Pr / ATCC 201652</strain>
    </source>
</reference>
<dbReference type="GeneID" id="19140471"/>
<dbReference type="OrthoDB" id="20872at2759"/>
<dbReference type="InterPro" id="IPR010730">
    <property type="entry name" value="HET"/>
</dbReference>
<evidence type="ECO:0000259" key="1">
    <source>
        <dbReference type="Pfam" id="PF06985"/>
    </source>
</evidence>
<protein>
    <recommendedName>
        <fullName evidence="1">Heterokaryon incompatibility domain-containing protein</fullName>
    </recommendedName>
</protein>
<dbReference type="Pfam" id="PF06985">
    <property type="entry name" value="HET"/>
    <property type="match status" value="1"/>
</dbReference>
<feature type="domain" description="Heterokaryon incompatibility" evidence="1">
    <location>
        <begin position="26"/>
        <end position="114"/>
    </location>
</feature>
<dbReference type="RefSeq" id="XP_007704439.1">
    <property type="nucleotide sequence ID" value="XM_007706249.1"/>
</dbReference>
<dbReference type="KEGG" id="bsc:COCSADRAFT_70880"/>